<organism evidence="2 3">
    <name type="scientific">Bimuria novae-zelandiae CBS 107.79</name>
    <dbReference type="NCBI Taxonomy" id="1447943"/>
    <lineage>
        <taxon>Eukaryota</taxon>
        <taxon>Fungi</taxon>
        <taxon>Dikarya</taxon>
        <taxon>Ascomycota</taxon>
        <taxon>Pezizomycotina</taxon>
        <taxon>Dothideomycetes</taxon>
        <taxon>Pleosporomycetidae</taxon>
        <taxon>Pleosporales</taxon>
        <taxon>Massarineae</taxon>
        <taxon>Didymosphaeriaceae</taxon>
        <taxon>Bimuria</taxon>
    </lineage>
</organism>
<feature type="region of interest" description="Disordered" evidence="1">
    <location>
        <begin position="14"/>
        <end position="35"/>
    </location>
</feature>
<feature type="compositionally biased region" description="Polar residues" evidence="1">
    <location>
        <begin position="131"/>
        <end position="141"/>
    </location>
</feature>
<name>A0A6A5V3K1_9PLEO</name>
<evidence type="ECO:0000313" key="2">
    <source>
        <dbReference type="EMBL" id="KAF1971695.1"/>
    </source>
</evidence>
<feature type="region of interest" description="Disordered" evidence="1">
    <location>
        <begin position="121"/>
        <end position="148"/>
    </location>
</feature>
<dbReference type="EMBL" id="ML976692">
    <property type="protein sequence ID" value="KAF1971695.1"/>
    <property type="molecule type" value="Genomic_DNA"/>
</dbReference>
<proteinExistence type="predicted"/>
<gene>
    <name evidence="2" type="ORF">BU23DRAFT_569850</name>
</gene>
<evidence type="ECO:0000256" key="1">
    <source>
        <dbReference type="SAM" id="MobiDB-lite"/>
    </source>
</evidence>
<evidence type="ECO:0000313" key="3">
    <source>
        <dbReference type="Proteomes" id="UP000800036"/>
    </source>
</evidence>
<dbReference type="OrthoDB" id="10603413at2759"/>
<reference evidence="2" key="1">
    <citation type="journal article" date="2020" name="Stud. Mycol.">
        <title>101 Dothideomycetes genomes: a test case for predicting lifestyles and emergence of pathogens.</title>
        <authorList>
            <person name="Haridas S."/>
            <person name="Albert R."/>
            <person name="Binder M."/>
            <person name="Bloem J."/>
            <person name="Labutti K."/>
            <person name="Salamov A."/>
            <person name="Andreopoulos B."/>
            <person name="Baker S."/>
            <person name="Barry K."/>
            <person name="Bills G."/>
            <person name="Bluhm B."/>
            <person name="Cannon C."/>
            <person name="Castanera R."/>
            <person name="Culley D."/>
            <person name="Daum C."/>
            <person name="Ezra D."/>
            <person name="Gonzalez J."/>
            <person name="Henrissat B."/>
            <person name="Kuo A."/>
            <person name="Liang C."/>
            <person name="Lipzen A."/>
            <person name="Lutzoni F."/>
            <person name="Magnuson J."/>
            <person name="Mondo S."/>
            <person name="Nolan M."/>
            <person name="Ohm R."/>
            <person name="Pangilinan J."/>
            <person name="Park H.-J."/>
            <person name="Ramirez L."/>
            <person name="Alfaro M."/>
            <person name="Sun H."/>
            <person name="Tritt A."/>
            <person name="Yoshinaga Y."/>
            <person name="Zwiers L.-H."/>
            <person name="Turgeon B."/>
            <person name="Goodwin S."/>
            <person name="Spatafora J."/>
            <person name="Crous P."/>
            <person name="Grigoriev I."/>
        </authorList>
    </citation>
    <scope>NUCLEOTIDE SEQUENCE</scope>
    <source>
        <strain evidence="2">CBS 107.79</strain>
    </source>
</reference>
<keyword evidence="3" id="KW-1185">Reference proteome</keyword>
<accession>A0A6A5V3K1</accession>
<protein>
    <submittedName>
        <fullName evidence="2">Uncharacterized protein</fullName>
    </submittedName>
</protein>
<dbReference type="AlphaFoldDB" id="A0A6A5V3K1"/>
<dbReference type="Proteomes" id="UP000800036">
    <property type="component" value="Unassembled WGS sequence"/>
</dbReference>
<sequence length="544" mass="60336">MAVYAKILIWHQQHQTPASSPPSMRPDHPYAHARRPTSRPLWAAGLSLGPIKVDYLAGGDADGALLSRQGFLPLCEPRRDAHLTRARLHDICTARLAGLHPFAAPHAAPHADPWQSPNLDGTGAEERNALRRTSTFRNRSTVTRHRPEEGSCFPMPWCGETLASVTRTVPALFLLIPGDKTVPGSYSQPSVCFAWRRYTREASDAAPTLQIRGMCMSRTRTGIGQSILEPRGRLTASEAGRRNIPRRSVRAQVLHELQSSFALSWFLAPKLLACARMHTGRILYRCRSPAVSNWRRYRQARRRQESPELRSMKQLFTQATRTGLASVVYLQLAPRLILTAVCVLPHNGCYTRMAVCLRLNFRPACFTPGLHAVSDQHFVERYNISVSSLAYQSAAIILHSSRFGRSSLNYCLRSSSALLDSSADIATMDESGQNPPHCSTLPSSPVTISHTHILVPGAKIRISTEQQPTTFQATYEDQGVCADSRERLHRPRIMMLLLQITLEMATRPLARRNGPSTLDWSAANSSLAASSYRSLFVAALEAPT</sequence>